<sequence>MHQVQGALSQACGKTSAVCKPKTLLDTIMQPEKREEDTEQ</sequence>
<organism evidence="1 2">
    <name type="scientific">Scyliorhinus torazame</name>
    <name type="common">Cloudy catshark</name>
    <name type="synonym">Catulus torazame</name>
    <dbReference type="NCBI Taxonomy" id="75743"/>
    <lineage>
        <taxon>Eukaryota</taxon>
        <taxon>Metazoa</taxon>
        <taxon>Chordata</taxon>
        <taxon>Craniata</taxon>
        <taxon>Vertebrata</taxon>
        <taxon>Chondrichthyes</taxon>
        <taxon>Elasmobranchii</taxon>
        <taxon>Galeomorphii</taxon>
        <taxon>Galeoidea</taxon>
        <taxon>Carcharhiniformes</taxon>
        <taxon>Scyliorhinidae</taxon>
        <taxon>Scyliorhinus</taxon>
    </lineage>
</organism>
<gene>
    <name evidence="1" type="ORF">scyTo_0022828</name>
</gene>
<comment type="caution">
    <text evidence="1">The sequence shown here is derived from an EMBL/GenBank/DDBJ whole genome shotgun (WGS) entry which is preliminary data.</text>
</comment>
<dbReference type="AlphaFoldDB" id="A0A401Q8M9"/>
<dbReference type="EMBL" id="BFAA01024311">
    <property type="protein sequence ID" value="GCB81735.1"/>
    <property type="molecule type" value="Genomic_DNA"/>
</dbReference>
<dbReference type="Proteomes" id="UP000288216">
    <property type="component" value="Unassembled WGS sequence"/>
</dbReference>
<accession>A0A401Q8M9</accession>
<name>A0A401Q8M9_SCYTO</name>
<keyword evidence="2" id="KW-1185">Reference proteome</keyword>
<evidence type="ECO:0000313" key="2">
    <source>
        <dbReference type="Proteomes" id="UP000288216"/>
    </source>
</evidence>
<evidence type="ECO:0000313" key="1">
    <source>
        <dbReference type="EMBL" id="GCB81735.1"/>
    </source>
</evidence>
<proteinExistence type="predicted"/>
<feature type="non-terminal residue" evidence="1">
    <location>
        <position position="40"/>
    </location>
</feature>
<protein>
    <submittedName>
        <fullName evidence="1">Uncharacterized protein</fullName>
    </submittedName>
</protein>
<reference evidence="1 2" key="1">
    <citation type="journal article" date="2018" name="Nat. Ecol. Evol.">
        <title>Shark genomes provide insights into elasmobranch evolution and the origin of vertebrates.</title>
        <authorList>
            <person name="Hara Y"/>
            <person name="Yamaguchi K"/>
            <person name="Onimaru K"/>
            <person name="Kadota M"/>
            <person name="Koyanagi M"/>
            <person name="Keeley SD"/>
            <person name="Tatsumi K"/>
            <person name="Tanaka K"/>
            <person name="Motone F"/>
            <person name="Kageyama Y"/>
            <person name="Nozu R"/>
            <person name="Adachi N"/>
            <person name="Nishimura O"/>
            <person name="Nakagawa R"/>
            <person name="Tanegashima C"/>
            <person name="Kiyatake I"/>
            <person name="Matsumoto R"/>
            <person name="Murakumo K"/>
            <person name="Nishida K"/>
            <person name="Terakita A"/>
            <person name="Kuratani S"/>
            <person name="Sato K"/>
            <person name="Hyodo S Kuraku.S."/>
        </authorList>
    </citation>
    <scope>NUCLEOTIDE SEQUENCE [LARGE SCALE GENOMIC DNA]</scope>
</reference>